<name>A0ABY4QWI2_9ACTN</name>
<reference evidence="1" key="1">
    <citation type="journal article" date="2018" name="Int. J. Syst. Evol. Microbiol.">
        <title>Jatrophihabitans telluris sp. nov., isolated from sediment soil of lava forest wetlands and the emended description of the genus Jatrophihabitans.</title>
        <authorList>
            <person name="Lee K.C."/>
            <person name="Suh M.K."/>
            <person name="Eom M.K."/>
            <person name="Kim K.K."/>
            <person name="Kim J.S."/>
            <person name="Kim D.S."/>
            <person name="Ko S.H."/>
            <person name="Shin Y.K."/>
            <person name="Lee J.S."/>
        </authorList>
    </citation>
    <scope>NUCLEOTIDE SEQUENCE</scope>
    <source>
        <strain evidence="1">N237</strain>
    </source>
</reference>
<sequence length="79" mass="8511">MLVDRPSAVRLVSSPKTQPSFGLPDPLCACGHSAESHRHFRRGSDCGRCGSRLCGRYQAFGAGAVRAPHGPFGWLGLFR</sequence>
<accession>A0ABY4QWI2</accession>
<dbReference type="EMBL" id="CP097332">
    <property type="protein sequence ID" value="UQX87865.1"/>
    <property type="molecule type" value="Genomic_DNA"/>
</dbReference>
<evidence type="ECO:0000313" key="1">
    <source>
        <dbReference type="EMBL" id="UQX87865.1"/>
    </source>
</evidence>
<dbReference type="Proteomes" id="UP001056336">
    <property type="component" value="Chromosome"/>
</dbReference>
<reference evidence="1" key="2">
    <citation type="submission" date="2022-05" db="EMBL/GenBank/DDBJ databases">
        <authorList>
            <person name="Kim J.-S."/>
            <person name="Lee K."/>
            <person name="Suh M."/>
            <person name="Eom M."/>
            <person name="Kim J.-S."/>
            <person name="Kim D.-S."/>
            <person name="Ko S.-H."/>
            <person name="Shin Y."/>
            <person name="Lee J.-S."/>
        </authorList>
    </citation>
    <scope>NUCLEOTIDE SEQUENCE</scope>
    <source>
        <strain evidence="1">N237</strain>
    </source>
</reference>
<dbReference type="RefSeq" id="WP_249770811.1">
    <property type="nucleotide sequence ID" value="NZ_CP097332.1"/>
</dbReference>
<proteinExistence type="predicted"/>
<organism evidence="1 2">
    <name type="scientific">Jatrophihabitans telluris</name>
    <dbReference type="NCBI Taxonomy" id="2038343"/>
    <lineage>
        <taxon>Bacteria</taxon>
        <taxon>Bacillati</taxon>
        <taxon>Actinomycetota</taxon>
        <taxon>Actinomycetes</taxon>
        <taxon>Jatrophihabitantales</taxon>
        <taxon>Jatrophihabitantaceae</taxon>
        <taxon>Jatrophihabitans</taxon>
    </lineage>
</organism>
<keyword evidence="2" id="KW-1185">Reference proteome</keyword>
<protein>
    <submittedName>
        <fullName evidence="1">Uncharacterized protein</fullName>
    </submittedName>
</protein>
<gene>
    <name evidence="1" type="ORF">M6D93_16385</name>
</gene>
<evidence type="ECO:0000313" key="2">
    <source>
        <dbReference type="Proteomes" id="UP001056336"/>
    </source>
</evidence>